<protein>
    <submittedName>
        <fullName evidence="1">Uncharacterized protein</fullName>
    </submittedName>
</protein>
<gene>
    <name evidence="1" type="ORF">TRFO_01255</name>
</gene>
<organism evidence="1 2">
    <name type="scientific">Tritrichomonas foetus</name>
    <dbReference type="NCBI Taxonomy" id="1144522"/>
    <lineage>
        <taxon>Eukaryota</taxon>
        <taxon>Metamonada</taxon>
        <taxon>Parabasalia</taxon>
        <taxon>Tritrichomonadida</taxon>
        <taxon>Tritrichomonadidae</taxon>
        <taxon>Tritrichomonas</taxon>
    </lineage>
</organism>
<dbReference type="GeneID" id="94824701"/>
<name>A0A1J4K844_9EUKA</name>
<reference evidence="1" key="1">
    <citation type="submission" date="2016-10" db="EMBL/GenBank/DDBJ databases">
        <authorList>
            <person name="Benchimol M."/>
            <person name="Almeida L.G."/>
            <person name="Vasconcelos A.T."/>
            <person name="Perreira-Neves A."/>
            <person name="Rosa I.A."/>
            <person name="Tasca T."/>
            <person name="Bogo M.R."/>
            <person name="de Souza W."/>
        </authorList>
    </citation>
    <scope>NUCLEOTIDE SEQUENCE [LARGE SCALE GENOMIC DNA]</scope>
    <source>
        <strain evidence="1">K</strain>
    </source>
</reference>
<keyword evidence="2" id="KW-1185">Reference proteome</keyword>
<sequence length="177" mass="19666">MFPVHAPQCVIPNSGPTPNNNWCQSSQGWGVNQCSFAQYCPRPERPNITKTKKTKKMRVARFITQPPPNIFVQAQDLRKSYSSRVISASVEPPILGNVLQPEISPSVSEATSKKRVHSATPDPFGISFCDFLGDSDKITESRNITQKYSMPKSFDIVPRGNMRGISFNQSTSTVSFL</sequence>
<dbReference type="AlphaFoldDB" id="A0A1J4K844"/>
<dbReference type="VEuPathDB" id="TrichDB:TRFO_01255"/>
<comment type="caution">
    <text evidence="1">The sequence shown here is derived from an EMBL/GenBank/DDBJ whole genome shotgun (WGS) entry which is preliminary data.</text>
</comment>
<dbReference type="RefSeq" id="XP_068360282.1">
    <property type="nucleotide sequence ID" value="XM_068489997.1"/>
</dbReference>
<evidence type="ECO:0000313" key="1">
    <source>
        <dbReference type="EMBL" id="OHT07146.1"/>
    </source>
</evidence>
<evidence type="ECO:0000313" key="2">
    <source>
        <dbReference type="Proteomes" id="UP000179807"/>
    </source>
</evidence>
<dbReference type="Proteomes" id="UP000179807">
    <property type="component" value="Unassembled WGS sequence"/>
</dbReference>
<proteinExistence type="predicted"/>
<accession>A0A1J4K844</accession>
<dbReference type="EMBL" id="MLAK01000704">
    <property type="protein sequence ID" value="OHT07146.1"/>
    <property type="molecule type" value="Genomic_DNA"/>
</dbReference>